<dbReference type="HOGENOM" id="CLU_2627207_0_0_1"/>
<sequence>MEDETVAHIFPSKEDQGQVVEVEEVNDSSEQAPIRLCEAKASLEVLDLFILQQAGDQSEYLAMVRKLRNTVAKLGIKN</sequence>
<proteinExistence type="predicted"/>
<organism evidence="1 2">
    <name type="scientific">Hyaloperonospora arabidopsidis (strain Emoy2)</name>
    <name type="common">Downy mildew agent</name>
    <name type="synonym">Peronospora arabidopsidis</name>
    <dbReference type="NCBI Taxonomy" id="559515"/>
    <lineage>
        <taxon>Eukaryota</taxon>
        <taxon>Sar</taxon>
        <taxon>Stramenopiles</taxon>
        <taxon>Oomycota</taxon>
        <taxon>Peronosporomycetes</taxon>
        <taxon>Peronosporales</taxon>
        <taxon>Peronosporaceae</taxon>
        <taxon>Hyaloperonospora</taxon>
    </lineage>
</organism>
<dbReference type="InParanoid" id="M4BG56"/>
<dbReference type="EnsemblProtists" id="HpaT805277">
    <property type="protein sequence ID" value="HpaP805277"/>
    <property type="gene ID" value="HpaG805277"/>
</dbReference>
<name>M4BG56_HYAAE</name>
<dbReference type="EMBL" id="JH598226">
    <property type="status" value="NOT_ANNOTATED_CDS"/>
    <property type="molecule type" value="Genomic_DNA"/>
</dbReference>
<keyword evidence="2" id="KW-1185">Reference proteome</keyword>
<dbReference type="AlphaFoldDB" id="M4BG56"/>
<evidence type="ECO:0000313" key="2">
    <source>
        <dbReference type="Proteomes" id="UP000011713"/>
    </source>
</evidence>
<dbReference type="VEuPathDB" id="FungiDB:HpaG805277"/>
<reference evidence="1" key="2">
    <citation type="submission" date="2015-06" db="UniProtKB">
        <authorList>
            <consortium name="EnsemblProtists"/>
        </authorList>
    </citation>
    <scope>IDENTIFICATION</scope>
    <source>
        <strain evidence="1">Emoy2</strain>
    </source>
</reference>
<dbReference type="Proteomes" id="UP000011713">
    <property type="component" value="Unassembled WGS sequence"/>
</dbReference>
<reference evidence="2" key="1">
    <citation type="journal article" date="2010" name="Science">
        <title>Signatures of adaptation to obligate biotrophy in the Hyaloperonospora arabidopsidis genome.</title>
        <authorList>
            <person name="Baxter L."/>
            <person name="Tripathy S."/>
            <person name="Ishaque N."/>
            <person name="Boot N."/>
            <person name="Cabral A."/>
            <person name="Kemen E."/>
            <person name="Thines M."/>
            <person name="Ah-Fong A."/>
            <person name="Anderson R."/>
            <person name="Badejoko W."/>
            <person name="Bittner-Eddy P."/>
            <person name="Boore J.L."/>
            <person name="Chibucos M.C."/>
            <person name="Coates M."/>
            <person name="Dehal P."/>
            <person name="Delehaunty K."/>
            <person name="Dong S."/>
            <person name="Downton P."/>
            <person name="Dumas B."/>
            <person name="Fabro G."/>
            <person name="Fronick C."/>
            <person name="Fuerstenberg S.I."/>
            <person name="Fulton L."/>
            <person name="Gaulin E."/>
            <person name="Govers F."/>
            <person name="Hughes L."/>
            <person name="Humphray S."/>
            <person name="Jiang R.H."/>
            <person name="Judelson H."/>
            <person name="Kamoun S."/>
            <person name="Kyung K."/>
            <person name="Meijer H."/>
            <person name="Minx P."/>
            <person name="Morris P."/>
            <person name="Nelson J."/>
            <person name="Phuntumart V."/>
            <person name="Qutob D."/>
            <person name="Rehmany A."/>
            <person name="Rougon-Cardoso A."/>
            <person name="Ryden P."/>
            <person name="Torto-Alalibo T."/>
            <person name="Studholme D."/>
            <person name="Wang Y."/>
            <person name="Win J."/>
            <person name="Wood J."/>
            <person name="Clifton S.W."/>
            <person name="Rogers J."/>
            <person name="Van den Ackerveken G."/>
            <person name="Jones J.D."/>
            <person name="McDowell J.M."/>
            <person name="Beynon J."/>
            <person name="Tyler B.M."/>
        </authorList>
    </citation>
    <scope>NUCLEOTIDE SEQUENCE [LARGE SCALE GENOMIC DNA]</scope>
    <source>
        <strain evidence="2">Emoy2</strain>
    </source>
</reference>
<protein>
    <submittedName>
        <fullName evidence="1">Uncharacterized protein</fullName>
    </submittedName>
</protein>
<accession>M4BG56</accession>
<evidence type="ECO:0000313" key="1">
    <source>
        <dbReference type="EnsemblProtists" id="HpaP805277"/>
    </source>
</evidence>